<accession>A0AAV0JRS3</accession>
<dbReference type="Pfam" id="PF09273">
    <property type="entry name" value="Rubis-subs-bind"/>
    <property type="match status" value="1"/>
</dbReference>
<feature type="domain" description="Rubisco LSMT substrate-binding" evidence="1">
    <location>
        <begin position="68"/>
        <end position="215"/>
    </location>
</feature>
<name>A0AAV0JRS3_9ROSI</name>
<protein>
    <recommendedName>
        <fullName evidence="1">Rubisco LSMT substrate-binding domain-containing protein</fullName>
    </recommendedName>
</protein>
<keyword evidence="3" id="KW-1185">Reference proteome</keyword>
<dbReference type="Proteomes" id="UP001154282">
    <property type="component" value="Unassembled WGS sequence"/>
</dbReference>
<reference evidence="2" key="1">
    <citation type="submission" date="2022-08" db="EMBL/GenBank/DDBJ databases">
        <authorList>
            <person name="Gutierrez-Valencia J."/>
        </authorList>
    </citation>
    <scope>NUCLEOTIDE SEQUENCE</scope>
</reference>
<comment type="caution">
    <text evidence="2">The sequence shown here is derived from an EMBL/GenBank/DDBJ whole genome shotgun (WGS) entry which is preliminary data.</text>
</comment>
<proteinExistence type="predicted"/>
<dbReference type="AlphaFoldDB" id="A0AAV0JRS3"/>
<gene>
    <name evidence="2" type="ORF">LITE_LOCUS15224</name>
</gene>
<dbReference type="SUPFAM" id="SSF81822">
    <property type="entry name" value="RuBisCo LSMT C-terminal, substrate-binding domain"/>
    <property type="match status" value="1"/>
</dbReference>
<evidence type="ECO:0000313" key="2">
    <source>
        <dbReference type="EMBL" id="CAI0411568.1"/>
    </source>
</evidence>
<dbReference type="Gene3D" id="3.90.1420.10">
    <property type="entry name" value="Rubisco LSMT, substrate-binding domain"/>
    <property type="match status" value="1"/>
</dbReference>
<evidence type="ECO:0000313" key="3">
    <source>
        <dbReference type="Proteomes" id="UP001154282"/>
    </source>
</evidence>
<dbReference type="InterPro" id="IPR015353">
    <property type="entry name" value="Rubisco_LSMT_subst-bd"/>
</dbReference>
<organism evidence="2 3">
    <name type="scientific">Linum tenue</name>
    <dbReference type="NCBI Taxonomy" id="586396"/>
    <lineage>
        <taxon>Eukaryota</taxon>
        <taxon>Viridiplantae</taxon>
        <taxon>Streptophyta</taxon>
        <taxon>Embryophyta</taxon>
        <taxon>Tracheophyta</taxon>
        <taxon>Spermatophyta</taxon>
        <taxon>Magnoliopsida</taxon>
        <taxon>eudicotyledons</taxon>
        <taxon>Gunneridae</taxon>
        <taxon>Pentapetalae</taxon>
        <taxon>rosids</taxon>
        <taxon>fabids</taxon>
        <taxon>Malpighiales</taxon>
        <taxon>Linaceae</taxon>
        <taxon>Linum</taxon>
    </lineage>
</organism>
<dbReference type="EMBL" id="CAMGYJ010000005">
    <property type="protein sequence ID" value="CAI0411568.1"/>
    <property type="molecule type" value="Genomic_DNA"/>
</dbReference>
<sequence>MGVMYLICSILKSDLLYLSYGRIRYYNIPVFLKSPLYCSSMCIIFCSKLSNSGVGSQVEIQMSVPDGDILHQMKMEIFQRHELPTICDANDVKSSSWNCFTIREVKSAKGKGKGIPQSIRAFARVLSCTRPEDLSDLAVEAAQNDGRLARRPFKDNSREIRAHTILLSHINRLIDQCHASIKSLLPRSFVVSASGRHSFRRQMAMDLHTGELRVLKSASAWLENYCEKLSKGVAKMVDRPTYNT</sequence>
<evidence type="ECO:0000259" key="1">
    <source>
        <dbReference type="Pfam" id="PF09273"/>
    </source>
</evidence>
<dbReference type="InterPro" id="IPR036464">
    <property type="entry name" value="Rubisco_LSMT_subst-bd_sf"/>
</dbReference>